<dbReference type="GO" id="GO:0045893">
    <property type="term" value="P:positive regulation of DNA-templated transcription"/>
    <property type="evidence" value="ECO:0007669"/>
    <property type="project" value="TreeGrafter"/>
</dbReference>
<dbReference type="SMART" id="SM00353">
    <property type="entry name" value="HLH"/>
    <property type="match status" value="1"/>
</dbReference>
<evidence type="ECO:0000313" key="9">
    <source>
        <dbReference type="Proteomes" id="UP000657918"/>
    </source>
</evidence>
<dbReference type="PANTHER" id="PTHR46684">
    <property type="entry name" value="TRANSCRIPTION FACTOR FAMA"/>
    <property type="match status" value="1"/>
</dbReference>
<feature type="domain" description="BHLH" evidence="7">
    <location>
        <begin position="161"/>
        <end position="212"/>
    </location>
</feature>
<dbReference type="GO" id="GO:0010052">
    <property type="term" value="P:guard cell differentiation"/>
    <property type="evidence" value="ECO:0007669"/>
    <property type="project" value="InterPro"/>
</dbReference>
<dbReference type="InterPro" id="IPR011598">
    <property type="entry name" value="bHLH_dom"/>
</dbReference>
<dbReference type="AlphaFoldDB" id="A0A835JKN0"/>
<dbReference type="GO" id="GO:0046983">
    <property type="term" value="F:protein dimerization activity"/>
    <property type="evidence" value="ECO:0007669"/>
    <property type="project" value="InterPro"/>
</dbReference>
<dbReference type="OrthoDB" id="675169at2759"/>
<reference evidence="8 9" key="1">
    <citation type="submission" date="2020-10" db="EMBL/GenBank/DDBJ databases">
        <title>Plant Genome Project.</title>
        <authorList>
            <person name="Zhang R.-G."/>
        </authorList>
    </citation>
    <scope>NUCLEOTIDE SEQUENCE [LARGE SCALE GENOMIC DNA]</scope>
    <source>
        <strain evidence="8">FAFU-HL-1</strain>
        <tissue evidence="8">Leaf</tissue>
    </source>
</reference>
<comment type="caution">
    <text evidence="8">The sequence shown here is derived from an EMBL/GenBank/DDBJ whole genome shotgun (WGS) entry which is preliminary data.</text>
</comment>
<organism evidence="8 9">
    <name type="scientific">Salix dunnii</name>
    <dbReference type="NCBI Taxonomy" id="1413687"/>
    <lineage>
        <taxon>Eukaryota</taxon>
        <taxon>Viridiplantae</taxon>
        <taxon>Streptophyta</taxon>
        <taxon>Embryophyta</taxon>
        <taxon>Tracheophyta</taxon>
        <taxon>Spermatophyta</taxon>
        <taxon>Magnoliopsida</taxon>
        <taxon>eudicotyledons</taxon>
        <taxon>Gunneridae</taxon>
        <taxon>Pentapetalae</taxon>
        <taxon>rosids</taxon>
        <taxon>fabids</taxon>
        <taxon>Malpighiales</taxon>
        <taxon>Salicaceae</taxon>
        <taxon>Saliceae</taxon>
        <taxon>Salix</taxon>
    </lineage>
</organism>
<dbReference type="FunFam" id="4.10.280.10:FF:000061">
    <property type="entry name" value="Transcription factor SPEECHLESS"/>
    <property type="match status" value="1"/>
</dbReference>
<name>A0A835JKN0_9ROSI</name>
<dbReference type="PROSITE" id="PS50888">
    <property type="entry name" value="BHLH"/>
    <property type="match status" value="1"/>
</dbReference>
<evidence type="ECO:0000313" key="8">
    <source>
        <dbReference type="EMBL" id="KAF9671171.1"/>
    </source>
</evidence>
<gene>
    <name evidence="8" type="ORF">SADUNF_Sadunf12G0019700</name>
</gene>
<evidence type="ECO:0000256" key="3">
    <source>
        <dbReference type="ARBA" id="ARBA00023125"/>
    </source>
</evidence>
<feature type="region of interest" description="Disordered" evidence="6">
    <location>
        <begin position="235"/>
        <end position="277"/>
    </location>
</feature>
<dbReference type="Proteomes" id="UP000657918">
    <property type="component" value="Unassembled WGS sequence"/>
</dbReference>
<accession>A0A835JKN0</accession>
<dbReference type="Pfam" id="PF00010">
    <property type="entry name" value="HLH"/>
    <property type="match status" value="1"/>
</dbReference>
<dbReference type="SUPFAM" id="SSF47459">
    <property type="entry name" value="HLH, helix-loop-helix DNA-binding domain"/>
    <property type="match status" value="1"/>
</dbReference>
<protein>
    <recommendedName>
        <fullName evidence="7">BHLH domain-containing protein</fullName>
    </recommendedName>
</protein>
<dbReference type="PANTHER" id="PTHR46684:SF4">
    <property type="entry name" value="TRANSCRIPTION FACTOR SPEECHLESS"/>
    <property type="match status" value="1"/>
</dbReference>
<keyword evidence="9" id="KW-1185">Reference proteome</keyword>
<dbReference type="GO" id="GO:0003700">
    <property type="term" value="F:DNA-binding transcription factor activity"/>
    <property type="evidence" value="ECO:0007669"/>
    <property type="project" value="InterPro"/>
</dbReference>
<dbReference type="EMBL" id="JADGMS010000012">
    <property type="protein sequence ID" value="KAF9671171.1"/>
    <property type="molecule type" value="Genomic_DNA"/>
</dbReference>
<proteinExistence type="predicted"/>
<keyword evidence="5" id="KW-0539">Nucleus</keyword>
<keyword evidence="2" id="KW-0805">Transcription regulation</keyword>
<dbReference type="InterPro" id="IPR044283">
    <property type="entry name" value="FAMA/SPEECHLESS/MUTE-like"/>
</dbReference>
<dbReference type="InterPro" id="IPR036638">
    <property type="entry name" value="HLH_DNA-bd_sf"/>
</dbReference>
<feature type="region of interest" description="Disordered" evidence="6">
    <location>
        <begin position="95"/>
        <end position="162"/>
    </location>
</feature>
<dbReference type="GO" id="GO:0005634">
    <property type="term" value="C:nucleus"/>
    <property type="evidence" value="ECO:0007669"/>
    <property type="project" value="UniProtKB-SubCell"/>
</dbReference>
<evidence type="ECO:0000259" key="7">
    <source>
        <dbReference type="PROSITE" id="PS50888"/>
    </source>
</evidence>
<dbReference type="CDD" id="cd11448">
    <property type="entry name" value="bHLH_AtFAMA_like"/>
    <property type="match status" value="1"/>
</dbReference>
<dbReference type="GO" id="GO:0003677">
    <property type="term" value="F:DNA binding"/>
    <property type="evidence" value="ECO:0007669"/>
    <property type="project" value="UniProtKB-KW"/>
</dbReference>
<keyword evidence="3" id="KW-0238">DNA-binding</keyword>
<keyword evidence="4" id="KW-0804">Transcription</keyword>
<comment type="subcellular location">
    <subcellularLocation>
        <location evidence="1">Nucleus</location>
    </subcellularLocation>
</comment>
<evidence type="ECO:0000256" key="2">
    <source>
        <dbReference type="ARBA" id="ARBA00023015"/>
    </source>
</evidence>
<feature type="compositionally biased region" description="Polar residues" evidence="6">
    <location>
        <begin position="107"/>
        <end position="132"/>
    </location>
</feature>
<evidence type="ECO:0000256" key="6">
    <source>
        <dbReference type="SAM" id="MobiDB-lite"/>
    </source>
</evidence>
<dbReference type="Gene3D" id="4.10.280.10">
    <property type="entry name" value="Helix-loop-helix DNA-binding domain"/>
    <property type="match status" value="1"/>
</dbReference>
<sequence>MLSSASCNYTPVFPPSFSPSFILCTFPEKYKKSKSFFKKEKAKHSFKMTESFSDFLDEVRPEFGDTAFDGDDLFAILGSLDSVTDLPPVTPLQEAVVTSKEREETRQLVSQKSSSSNALQVSDETNNELETSPKSKRQKISASAAATASSDHDQEVIPDGQQRMSHITVERNRRKQMNEHLSVLRSLMPCFYVKRGDQASIIGGVVDYINELQQVLQSLESKKKRKVYSEVLSPRIVSSPTPSPLSPRKPPPSAPRLNLPISPRTPPPCSPYKPRLQQGYLSPSMANSLQPSPSSSTSINDSINELVANSKSEIADVEVKFSGPNVLLKTVSPQIPGQAVKIISALEDLALEILHVSISIVDHETMLNSFTIKVKDVTSPTFNFLYQFNYHIGIECQLSAGELAQQIQQTFC</sequence>
<evidence type="ECO:0000256" key="5">
    <source>
        <dbReference type="ARBA" id="ARBA00023242"/>
    </source>
</evidence>
<evidence type="ECO:0000256" key="4">
    <source>
        <dbReference type="ARBA" id="ARBA00023163"/>
    </source>
</evidence>
<evidence type="ECO:0000256" key="1">
    <source>
        <dbReference type="ARBA" id="ARBA00004123"/>
    </source>
</evidence>
<feature type="compositionally biased region" description="Pro residues" evidence="6">
    <location>
        <begin position="241"/>
        <end position="254"/>
    </location>
</feature>